<evidence type="ECO:0000256" key="1">
    <source>
        <dbReference type="ARBA" id="ARBA00004245"/>
    </source>
</evidence>
<dbReference type="GO" id="GO:0007010">
    <property type="term" value="P:cytoskeleton organization"/>
    <property type="evidence" value="ECO:0007669"/>
    <property type="project" value="UniProtKB-ARBA"/>
</dbReference>
<evidence type="ECO:0000256" key="11">
    <source>
        <dbReference type="RuleBase" id="RU000394"/>
    </source>
</evidence>
<evidence type="ECO:0000256" key="7">
    <source>
        <dbReference type="ARBA" id="ARBA00023175"/>
    </source>
</evidence>
<evidence type="ECO:0000256" key="8">
    <source>
        <dbReference type="ARBA" id="ARBA00023212"/>
    </source>
</evidence>
<organism evidence="15 16">
    <name type="scientific">Paramecium sonneborni</name>
    <dbReference type="NCBI Taxonomy" id="65129"/>
    <lineage>
        <taxon>Eukaryota</taxon>
        <taxon>Sar</taxon>
        <taxon>Alveolata</taxon>
        <taxon>Ciliophora</taxon>
        <taxon>Intramacronucleata</taxon>
        <taxon>Oligohymenophorea</taxon>
        <taxon>Peniculida</taxon>
        <taxon>Parameciidae</taxon>
        <taxon>Paramecium</taxon>
    </lineage>
</organism>
<keyword evidence="4 10" id="KW-0547">Nucleotide-binding</keyword>
<feature type="coiled-coil region" evidence="12">
    <location>
        <begin position="368"/>
        <end position="395"/>
    </location>
</feature>
<dbReference type="GO" id="GO:0005874">
    <property type="term" value="C:microtubule"/>
    <property type="evidence" value="ECO:0007669"/>
    <property type="project" value="UniProtKB-KW"/>
</dbReference>
<evidence type="ECO:0000313" key="16">
    <source>
        <dbReference type="Proteomes" id="UP000692954"/>
    </source>
</evidence>
<feature type="binding site" evidence="10">
    <location>
        <begin position="117"/>
        <end position="124"/>
    </location>
    <ligand>
        <name>ATP</name>
        <dbReference type="ChEBI" id="CHEBI:30616"/>
    </ligand>
</feature>
<keyword evidence="16" id="KW-1185">Reference proteome</keyword>
<comment type="subcellular location">
    <subcellularLocation>
        <location evidence="1">Cytoplasm</location>
        <location evidence="1">Cytoskeleton</location>
    </subcellularLocation>
</comment>
<keyword evidence="7 10" id="KW-0505">Motor protein</keyword>
<sequence>MKKIPALFDSDSSAKKRAKSPMPKRLNSPRNVLSENTSNIKVFARFRPQNKMEENNPSQDFCIFPDIHTVLLQQDVIHTFDRVFPPTSNQLTVYDSVGRDAIQDVLNGYNSTIFAYGQTGSGKTYTMFGELRDSNGQGIIPRSIQEIFTYINQSDPECEFVLTCSMLEIYKETLFDLLSLQRPDLKIKESATKGIYVEGLTQLSLQSQDELLRIVELGEQTRKVAATRINQYSSRSHTIFMLEIKQKLPNETEKKGKLNLVDLAGSEKVGKTGAQGEILEEAKKINLSLSCLGNVIHALTTNNDHIPYRNSKLTRILQESLGGNYKTSLIVTCSSHVTSMDETISTLKFASRAKSIKNHYKMNVKMSSEMMQQMIKDLKLQLQLAHQELEQLKRKSILDIPNENNLIKHYDSQINQEKANKSKHPSMSMMTDKSCLQIDLSFFSSKKASQPENIIEQKENEINYLKQIDDLKIQLGQSKMECQRKQIKITQLNLKIENLEKMVNKLNKGDYNIKTEQNQILYDEINSLNDQLNIINNDNDENHSNLLKEKMDQINFEYTKKLEQVISGEITQSKLTKIINKSQSIEQVMQKLSLQNLLNTIHRSISTNLTNLKFPLDISKKISEIIEESLKHPLIEQGVMDYITHYESLKPNKSEEQKIEALKLDKQRYSQERQNLFEHVEKLKEKNDQLIQQLKRQNLIIQQKMIQSQLTESKYHEPTTPLMVIDNQRPVSQHSDRSLCKPNTARKPSTFFRYEELL</sequence>
<comment type="caution">
    <text evidence="15">The sequence shown here is derived from an EMBL/GenBank/DDBJ whole genome shotgun (WGS) entry which is preliminary data.</text>
</comment>
<reference evidence="15" key="1">
    <citation type="submission" date="2021-01" db="EMBL/GenBank/DDBJ databases">
        <authorList>
            <consortium name="Genoscope - CEA"/>
            <person name="William W."/>
        </authorList>
    </citation>
    <scope>NUCLEOTIDE SEQUENCE</scope>
</reference>
<keyword evidence="6 12" id="KW-0175">Coiled coil</keyword>
<keyword evidence="5 10" id="KW-0067">ATP-binding</keyword>
<dbReference type="InterPro" id="IPR001752">
    <property type="entry name" value="Kinesin_motor_dom"/>
</dbReference>
<evidence type="ECO:0000259" key="14">
    <source>
        <dbReference type="PROSITE" id="PS50067"/>
    </source>
</evidence>
<evidence type="ECO:0000256" key="9">
    <source>
        <dbReference type="ARBA" id="ARBA00034704"/>
    </source>
</evidence>
<dbReference type="Pfam" id="PF00225">
    <property type="entry name" value="Kinesin"/>
    <property type="match status" value="1"/>
</dbReference>
<dbReference type="GO" id="GO:0005524">
    <property type="term" value="F:ATP binding"/>
    <property type="evidence" value="ECO:0007669"/>
    <property type="project" value="UniProtKB-UniRule"/>
</dbReference>
<dbReference type="GO" id="GO:0007018">
    <property type="term" value="P:microtubule-based movement"/>
    <property type="evidence" value="ECO:0007669"/>
    <property type="project" value="InterPro"/>
</dbReference>
<dbReference type="FunFam" id="3.40.850.10:FF:000019">
    <property type="entry name" value="Kinesin-like protein KIN-5D"/>
    <property type="match status" value="1"/>
</dbReference>
<feature type="region of interest" description="Disordered" evidence="13">
    <location>
        <begin position="1"/>
        <end position="31"/>
    </location>
</feature>
<evidence type="ECO:0000256" key="10">
    <source>
        <dbReference type="PROSITE-ProRule" id="PRU00283"/>
    </source>
</evidence>
<feature type="domain" description="Kinesin motor" evidence="14">
    <location>
        <begin position="39"/>
        <end position="356"/>
    </location>
</feature>
<evidence type="ECO:0000256" key="3">
    <source>
        <dbReference type="ARBA" id="ARBA00022701"/>
    </source>
</evidence>
<dbReference type="OrthoDB" id="313294at2759"/>
<gene>
    <name evidence="15" type="ORF">PSON_ATCC_30995.1.T0080540</name>
</gene>
<dbReference type="PROSITE" id="PS00411">
    <property type="entry name" value="KINESIN_MOTOR_1"/>
    <property type="match status" value="1"/>
</dbReference>
<evidence type="ECO:0000256" key="2">
    <source>
        <dbReference type="ARBA" id="ARBA00022490"/>
    </source>
</evidence>
<protein>
    <recommendedName>
        <fullName evidence="11">Kinesin-like protein</fullName>
    </recommendedName>
</protein>
<keyword evidence="8" id="KW-0206">Cytoskeleton</keyword>
<dbReference type="PANTHER" id="PTHR47968">
    <property type="entry name" value="CENTROMERE PROTEIN E"/>
    <property type="match status" value="1"/>
</dbReference>
<keyword evidence="3 11" id="KW-0493">Microtubule</keyword>
<dbReference type="SMART" id="SM00129">
    <property type="entry name" value="KISc"/>
    <property type="match status" value="1"/>
</dbReference>
<dbReference type="PROSITE" id="PS50067">
    <property type="entry name" value="KINESIN_MOTOR_2"/>
    <property type="match status" value="1"/>
</dbReference>
<dbReference type="Proteomes" id="UP000692954">
    <property type="component" value="Unassembled WGS sequence"/>
</dbReference>
<evidence type="ECO:0000256" key="4">
    <source>
        <dbReference type="ARBA" id="ARBA00022741"/>
    </source>
</evidence>
<dbReference type="InterPro" id="IPR019821">
    <property type="entry name" value="Kinesin_motor_CS"/>
</dbReference>
<dbReference type="AlphaFoldDB" id="A0A8S1KV99"/>
<evidence type="ECO:0000256" key="5">
    <source>
        <dbReference type="ARBA" id="ARBA00022840"/>
    </source>
</evidence>
<proteinExistence type="inferred from homology"/>
<evidence type="ECO:0000313" key="15">
    <source>
        <dbReference type="EMBL" id="CAD8054924.1"/>
    </source>
</evidence>
<dbReference type="GO" id="GO:0008017">
    <property type="term" value="F:microtubule binding"/>
    <property type="evidence" value="ECO:0007669"/>
    <property type="project" value="InterPro"/>
</dbReference>
<dbReference type="GO" id="GO:0003777">
    <property type="term" value="F:microtubule motor activity"/>
    <property type="evidence" value="ECO:0007669"/>
    <property type="project" value="InterPro"/>
</dbReference>
<dbReference type="EMBL" id="CAJJDN010000008">
    <property type="protein sequence ID" value="CAD8054924.1"/>
    <property type="molecule type" value="Genomic_DNA"/>
</dbReference>
<evidence type="ECO:0000256" key="12">
    <source>
        <dbReference type="SAM" id="Coils"/>
    </source>
</evidence>
<comment type="similarity">
    <text evidence="9">Belongs to the TRAFAC class myosin-kinesin ATPase superfamily. Kinesin family. KIN-5/BimC subfamily.</text>
</comment>
<accession>A0A8S1KV99</accession>
<evidence type="ECO:0000256" key="13">
    <source>
        <dbReference type="SAM" id="MobiDB-lite"/>
    </source>
</evidence>
<feature type="coiled-coil region" evidence="12">
    <location>
        <begin position="652"/>
        <end position="700"/>
    </location>
</feature>
<dbReference type="PANTHER" id="PTHR47968:SF36">
    <property type="entry name" value="KINESIN HEAVY CHAIN ISOFORM X1"/>
    <property type="match status" value="1"/>
</dbReference>
<feature type="coiled-coil region" evidence="12">
    <location>
        <begin position="482"/>
        <end position="538"/>
    </location>
</feature>
<keyword evidence="2" id="KW-0963">Cytoplasm</keyword>
<evidence type="ECO:0000256" key="6">
    <source>
        <dbReference type="ARBA" id="ARBA00023054"/>
    </source>
</evidence>
<name>A0A8S1KV99_9CILI</name>
<dbReference type="InterPro" id="IPR027640">
    <property type="entry name" value="Kinesin-like_fam"/>
</dbReference>